<evidence type="ECO:0000256" key="1">
    <source>
        <dbReference type="SAM" id="Phobius"/>
    </source>
</evidence>
<evidence type="ECO:0000313" key="3">
    <source>
        <dbReference type="Proteomes" id="UP000604046"/>
    </source>
</evidence>
<feature type="transmembrane region" description="Helical" evidence="1">
    <location>
        <begin position="111"/>
        <end position="132"/>
    </location>
</feature>
<feature type="transmembrane region" description="Helical" evidence="1">
    <location>
        <begin position="138"/>
        <end position="159"/>
    </location>
</feature>
<keyword evidence="3" id="KW-1185">Reference proteome</keyword>
<evidence type="ECO:0000313" key="2">
    <source>
        <dbReference type="EMBL" id="CAE7260959.1"/>
    </source>
</evidence>
<gene>
    <name evidence="2" type="ORF">SNAT2548_LOCUS13650</name>
</gene>
<comment type="caution">
    <text evidence="2">The sequence shown here is derived from an EMBL/GenBank/DDBJ whole genome shotgun (WGS) entry which is preliminary data.</text>
</comment>
<proteinExistence type="predicted"/>
<accession>A0A812MKT4</accession>
<name>A0A812MKT4_9DINO</name>
<dbReference type="EMBL" id="CAJNDS010001458">
    <property type="protein sequence ID" value="CAE7260959.1"/>
    <property type="molecule type" value="Genomic_DNA"/>
</dbReference>
<protein>
    <submittedName>
        <fullName evidence="2">Uncharacterized protein</fullName>
    </submittedName>
</protein>
<keyword evidence="1" id="KW-0472">Membrane</keyword>
<keyword evidence="1" id="KW-0812">Transmembrane</keyword>
<dbReference type="Proteomes" id="UP000604046">
    <property type="component" value="Unassembled WGS sequence"/>
</dbReference>
<sequence>MEALARGSHAILRDKANDLGHEGGNVKLRVEQARNRDAAAYSFMRHLHQVSVSEIVEVLEQCWKHLVKDIRSEHAPRRSLDTCVALSEVPVCSNICLTKIPGLSKDNLEKVALLCFYLLNVFAFMLVEWWRFSIVWAMRPWFVFLVWYTWDAVCCWKAVMRRRLRRSEPGSPSNKHRPEQGLRARSSLGLPQEEEIENLSDLLAANKDGEHAKDPDSPRKLQKRRAAASGVLPQVNGDGSLEEDIAPFLDMDHVHLTFWFFLWGRIFIGLGAWASMIFGGKDTPGILRYGLRRVFNDLGVWPHHVKNARSLAAELLLETTLSIYVREVETTGSMTVARFAIPDVPHYTQQGKKAQKKVRLAVKQCKCLQHAELLAEVDLTDRSDQVLMRATYGGAAIRADEAVILLNMACCYLVHPMLHAFSNWAANPESPDPTIRKYSIGTILYNYYGVNAFANWCDLGSWLGFCKVDAERFRTLISSCLVHGIPPHADIKKLKDHSRLVNFLLPVRSRFLYLFRKHQADFPGIDGEALFLATVVHPLDHYNLITMQKALDQGTLKEGYAEDLFVVRSAIMITSEKLFLTYLVNDFSFSGSSHPLFKDTYDFAKQRDQRFADEMECCVLR</sequence>
<dbReference type="AlphaFoldDB" id="A0A812MKT4"/>
<feature type="transmembrane region" description="Helical" evidence="1">
    <location>
        <begin position="258"/>
        <end position="278"/>
    </location>
</feature>
<organism evidence="2 3">
    <name type="scientific">Symbiodinium natans</name>
    <dbReference type="NCBI Taxonomy" id="878477"/>
    <lineage>
        <taxon>Eukaryota</taxon>
        <taxon>Sar</taxon>
        <taxon>Alveolata</taxon>
        <taxon>Dinophyceae</taxon>
        <taxon>Suessiales</taxon>
        <taxon>Symbiodiniaceae</taxon>
        <taxon>Symbiodinium</taxon>
    </lineage>
</organism>
<reference evidence="2" key="1">
    <citation type="submission" date="2021-02" db="EMBL/GenBank/DDBJ databases">
        <authorList>
            <person name="Dougan E. K."/>
            <person name="Rhodes N."/>
            <person name="Thang M."/>
            <person name="Chan C."/>
        </authorList>
    </citation>
    <scope>NUCLEOTIDE SEQUENCE</scope>
</reference>
<keyword evidence="1" id="KW-1133">Transmembrane helix</keyword>